<dbReference type="InterPro" id="IPR000595">
    <property type="entry name" value="cNMP-bd_dom"/>
</dbReference>
<dbReference type="SUPFAM" id="SSF46785">
    <property type="entry name" value="Winged helix' DNA-binding domain"/>
    <property type="match status" value="1"/>
</dbReference>
<proteinExistence type="predicted"/>
<evidence type="ECO:0000256" key="2">
    <source>
        <dbReference type="ARBA" id="ARBA00023125"/>
    </source>
</evidence>
<dbReference type="EMBL" id="JFKA01000006">
    <property type="protein sequence ID" value="OSQ37345.1"/>
    <property type="molecule type" value="Genomic_DNA"/>
</dbReference>
<evidence type="ECO:0000259" key="4">
    <source>
        <dbReference type="PROSITE" id="PS50042"/>
    </source>
</evidence>
<gene>
    <name evidence="6" type="ORF">TMES_14040</name>
</gene>
<dbReference type="InterPro" id="IPR012318">
    <property type="entry name" value="HTH_CRP"/>
</dbReference>
<dbReference type="GO" id="GO:0005829">
    <property type="term" value="C:cytosol"/>
    <property type="evidence" value="ECO:0007669"/>
    <property type="project" value="TreeGrafter"/>
</dbReference>
<dbReference type="Pfam" id="PF13545">
    <property type="entry name" value="HTH_Crp_2"/>
    <property type="match status" value="1"/>
</dbReference>
<dbReference type="InterPro" id="IPR036390">
    <property type="entry name" value="WH_DNA-bd_sf"/>
</dbReference>
<keyword evidence="1" id="KW-0805">Transcription regulation</keyword>
<dbReference type="InterPro" id="IPR014710">
    <property type="entry name" value="RmlC-like_jellyroll"/>
</dbReference>
<dbReference type="Proteomes" id="UP000193391">
    <property type="component" value="Unassembled WGS sequence"/>
</dbReference>
<evidence type="ECO:0000256" key="1">
    <source>
        <dbReference type="ARBA" id="ARBA00023015"/>
    </source>
</evidence>
<dbReference type="Pfam" id="PF00027">
    <property type="entry name" value="cNMP_binding"/>
    <property type="match status" value="1"/>
</dbReference>
<name>A0A1Y2KXZ5_9PROT</name>
<dbReference type="GO" id="GO:0003700">
    <property type="term" value="F:DNA-binding transcription factor activity"/>
    <property type="evidence" value="ECO:0007669"/>
    <property type="project" value="TreeGrafter"/>
</dbReference>
<dbReference type="AlphaFoldDB" id="A0A1Y2KXZ5"/>
<feature type="domain" description="HTH crp-type" evidence="5">
    <location>
        <begin position="153"/>
        <end position="215"/>
    </location>
</feature>
<dbReference type="PANTHER" id="PTHR24567">
    <property type="entry name" value="CRP FAMILY TRANSCRIPTIONAL REGULATORY PROTEIN"/>
    <property type="match status" value="1"/>
</dbReference>
<evidence type="ECO:0000313" key="7">
    <source>
        <dbReference type="Proteomes" id="UP000193391"/>
    </source>
</evidence>
<dbReference type="GO" id="GO:0003677">
    <property type="term" value="F:DNA binding"/>
    <property type="evidence" value="ECO:0007669"/>
    <property type="project" value="UniProtKB-KW"/>
</dbReference>
<accession>A0A1Y2KXZ5</accession>
<dbReference type="SMART" id="SM00419">
    <property type="entry name" value="HTH_CRP"/>
    <property type="match status" value="1"/>
</dbReference>
<comment type="caution">
    <text evidence="6">The sequence shown here is derived from an EMBL/GenBank/DDBJ whole genome shotgun (WGS) entry which is preliminary data.</text>
</comment>
<dbReference type="InterPro" id="IPR050397">
    <property type="entry name" value="Env_Response_Regulators"/>
</dbReference>
<protein>
    <recommendedName>
        <fullName evidence="8">Crp/Fnr family transcriptional regulator</fullName>
    </recommendedName>
</protein>
<dbReference type="Gene3D" id="2.60.120.10">
    <property type="entry name" value="Jelly Rolls"/>
    <property type="match status" value="1"/>
</dbReference>
<dbReference type="InterPro" id="IPR018490">
    <property type="entry name" value="cNMP-bd_dom_sf"/>
</dbReference>
<evidence type="ECO:0000259" key="5">
    <source>
        <dbReference type="PROSITE" id="PS51063"/>
    </source>
</evidence>
<organism evidence="6 7">
    <name type="scientific">Thalassospira mesophila</name>
    <dbReference type="NCBI Taxonomy" id="1293891"/>
    <lineage>
        <taxon>Bacteria</taxon>
        <taxon>Pseudomonadati</taxon>
        <taxon>Pseudomonadota</taxon>
        <taxon>Alphaproteobacteria</taxon>
        <taxon>Rhodospirillales</taxon>
        <taxon>Thalassospiraceae</taxon>
        <taxon>Thalassospira</taxon>
    </lineage>
</organism>
<dbReference type="Gene3D" id="1.10.10.10">
    <property type="entry name" value="Winged helix-like DNA-binding domain superfamily/Winged helix DNA-binding domain"/>
    <property type="match status" value="1"/>
</dbReference>
<dbReference type="SMART" id="SM00100">
    <property type="entry name" value="cNMP"/>
    <property type="match status" value="1"/>
</dbReference>
<feature type="domain" description="Cyclic nucleotide-binding" evidence="4">
    <location>
        <begin position="19"/>
        <end position="139"/>
    </location>
</feature>
<sequence length="222" mass="24653">MSRRNLVAADYDLISNVAVMSAFSRPEVADMVSGTAVSIYPASQLLFNEGEAADKFFIVIKGQVRLFRILGDGRVTLFHLVAAGEPLAEAVMLAGQNYPVSAECAPGSEVVAISKTQFVTRLKADRAMIGRMMQSLIERERFFYQELHDLRQRSPMQRLAGFLLAQDGGDKLSVPKHVIANRIGVTPETFSRALRRLEDGGFIERDVDMTIRDRDGLSRFAQ</sequence>
<keyword evidence="3" id="KW-0804">Transcription</keyword>
<dbReference type="PROSITE" id="PS50042">
    <property type="entry name" value="CNMP_BINDING_3"/>
    <property type="match status" value="1"/>
</dbReference>
<dbReference type="PROSITE" id="PS51063">
    <property type="entry name" value="HTH_CRP_2"/>
    <property type="match status" value="1"/>
</dbReference>
<dbReference type="RefSeq" id="WP_085583638.1">
    <property type="nucleotide sequence ID" value="NZ_JFKA01000006.1"/>
</dbReference>
<evidence type="ECO:0000256" key="3">
    <source>
        <dbReference type="ARBA" id="ARBA00023163"/>
    </source>
</evidence>
<dbReference type="CDD" id="cd00038">
    <property type="entry name" value="CAP_ED"/>
    <property type="match status" value="1"/>
</dbReference>
<dbReference type="STRING" id="1293891.TMES_14040"/>
<dbReference type="PANTHER" id="PTHR24567:SF26">
    <property type="entry name" value="REGULATORY PROTEIN YEIL"/>
    <property type="match status" value="1"/>
</dbReference>
<keyword evidence="2" id="KW-0238">DNA-binding</keyword>
<dbReference type="SUPFAM" id="SSF51206">
    <property type="entry name" value="cAMP-binding domain-like"/>
    <property type="match status" value="1"/>
</dbReference>
<evidence type="ECO:0000313" key="6">
    <source>
        <dbReference type="EMBL" id="OSQ37345.1"/>
    </source>
</evidence>
<evidence type="ECO:0008006" key="8">
    <source>
        <dbReference type="Google" id="ProtNLM"/>
    </source>
</evidence>
<keyword evidence="7" id="KW-1185">Reference proteome</keyword>
<dbReference type="InterPro" id="IPR036388">
    <property type="entry name" value="WH-like_DNA-bd_sf"/>
</dbReference>
<reference evidence="6 7" key="1">
    <citation type="submission" date="2014-03" db="EMBL/GenBank/DDBJ databases">
        <title>The draft genome sequence of Thalassospira mesophila JCM 18969.</title>
        <authorList>
            <person name="Lai Q."/>
            <person name="Shao Z."/>
        </authorList>
    </citation>
    <scope>NUCLEOTIDE SEQUENCE [LARGE SCALE GENOMIC DNA]</scope>
    <source>
        <strain evidence="6 7">JCM 18969</strain>
    </source>
</reference>
<dbReference type="OrthoDB" id="190787at2"/>